<keyword evidence="3" id="KW-0862">Zinc</keyword>
<comment type="caution">
    <text evidence="7">The sequence shown here is derived from an EMBL/GenBank/DDBJ whole genome shotgun (WGS) entry which is preliminary data.</text>
</comment>
<protein>
    <recommendedName>
        <fullName evidence="6">MYND-type domain-containing protein</fullName>
    </recommendedName>
</protein>
<dbReference type="Pfam" id="PF01753">
    <property type="entry name" value="zf-MYND"/>
    <property type="match status" value="1"/>
</dbReference>
<dbReference type="InterPro" id="IPR002893">
    <property type="entry name" value="Znf_MYND"/>
</dbReference>
<evidence type="ECO:0000256" key="3">
    <source>
        <dbReference type="ARBA" id="ARBA00022833"/>
    </source>
</evidence>
<feature type="transmembrane region" description="Helical" evidence="5">
    <location>
        <begin position="185"/>
        <end position="212"/>
    </location>
</feature>
<keyword evidence="2 4" id="KW-0863">Zinc-finger</keyword>
<organism evidence="7 8">
    <name type="scientific">Paramarasmius palmivorus</name>
    <dbReference type="NCBI Taxonomy" id="297713"/>
    <lineage>
        <taxon>Eukaryota</taxon>
        <taxon>Fungi</taxon>
        <taxon>Dikarya</taxon>
        <taxon>Basidiomycota</taxon>
        <taxon>Agaricomycotina</taxon>
        <taxon>Agaricomycetes</taxon>
        <taxon>Agaricomycetidae</taxon>
        <taxon>Agaricales</taxon>
        <taxon>Marasmiineae</taxon>
        <taxon>Marasmiaceae</taxon>
        <taxon>Paramarasmius</taxon>
    </lineage>
</organism>
<dbReference type="SUPFAM" id="SSF144232">
    <property type="entry name" value="HIT/MYND zinc finger-like"/>
    <property type="match status" value="1"/>
</dbReference>
<evidence type="ECO:0000256" key="5">
    <source>
        <dbReference type="SAM" id="Phobius"/>
    </source>
</evidence>
<accession>A0AAW0CKJ4</accession>
<keyword evidence="1" id="KW-0479">Metal-binding</keyword>
<sequence>MKNRWEWVITLDFEYKVITGRQKFKWPLVFYFLNRYCILSAMVGFAVGLNVRKPIDCQALYTFIQTMGSLGSGLAVVNLGIRTWVTGSFVTNALAKILDPRMAIWMNQRYVVGGLVVLILGHWGLILRDVNLVVAQWSDGAGCIITNNQPHLITAAYIYTMVLDLTVMCLMAYKLGVVSQERAKLVFSALNLNPVMSVIALIPATVIASIAACRAVRRLSTFISSEESEICIEGSQQPGKGSDIELTFRVNTVTTNGDPNETRLKRLKTEAKSGSRVAVQELEKIISQHPQFVPELVSILLHHIPTTLPDSSTMDDAEKATIVGLTQSAIAALAEAIIAEILCAEVLLEDQDYTPTLIDEIREAWPRIWSWVTFLFDSYLNPISDIFHSAVPIDDMVEYPVTIHYALSKFLFAISQSTLDPLLREEENVVQIVIDLLLNAAGNISYVSLDIERRDTIPDAFHHTKRLFLAFWNNPGESNITTKLMDRLRDDSVQSFAVGLITRLIFAARNPLMDSISRSIHSILWLTLSFGLFCHQFDRSLVAANSVYWVCVAIRGLASIPEELITMDHIKALRAGADYIVTALKHFGYSVAIEALKTGILKSLLNSGQIMAREEEECNRNDKRKEKDPTVGRIMIPEFYIDIIRRIGTYTVYATVCSVASKALSRMDSMESPPALTEEFATFVEQVEQRTKLKVKYDQIACSSRKCPYLEKDPKEGERIPRFRCSGCEDSYYCSIECQKSDWKRHKDECEETRLEKALDTCLTPKADLRDRGFFSFMMVDSLTSTDEEEVSKWLAVALMHEHSRRKRLDVQPDEPLVTVLDYEKFPYDFKVITVREAKRLDKHYDWDTLVAKFRKSDDTFVPILTIAPFPHMQNRVWIWPMRSVSGL</sequence>
<evidence type="ECO:0000256" key="1">
    <source>
        <dbReference type="ARBA" id="ARBA00022723"/>
    </source>
</evidence>
<feature type="transmembrane region" description="Helical" evidence="5">
    <location>
        <begin position="110"/>
        <end position="127"/>
    </location>
</feature>
<feature type="transmembrane region" description="Helical" evidence="5">
    <location>
        <begin position="59"/>
        <end position="81"/>
    </location>
</feature>
<evidence type="ECO:0000256" key="4">
    <source>
        <dbReference type="PROSITE-ProRule" id="PRU00134"/>
    </source>
</evidence>
<dbReference type="AlphaFoldDB" id="A0AAW0CKJ4"/>
<dbReference type="Gene3D" id="6.10.140.2220">
    <property type="match status" value="1"/>
</dbReference>
<evidence type="ECO:0000313" key="8">
    <source>
        <dbReference type="Proteomes" id="UP001383192"/>
    </source>
</evidence>
<dbReference type="Proteomes" id="UP001383192">
    <property type="component" value="Unassembled WGS sequence"/>
</dbReference>
<dbReference type="EMBL" id="JAYKXP010000038">
    <property type="protein sequence ID" value="KAK7040091.1"/>
    <property type="molecule type" value="Genomic_DNA"/>
</dbReference>
<dbReference type="GO" id="GO:0008270">
    <property type="term" value="F:zinc ion binding"/>
    <property type="evidence" value="ECO:0007669"/>
    <property type="project" value="UniProtKB-KW"/>
</dbReference>
<feature type="transmembrane region" description="Helical" evidence="5">
    <location>
        <begin position="156"/>
        <end position="173"/>
    </location>
</feature>
<gene>
    <name evidence="7" type="ORF">VNI00_009896</name>
</gene>
<feature type="transmembrane region" description="Helical" evidence="5">
    <location>
        <begin position="28"/>
        <end position="47"/>
    </location>
</feature>
<keyword evidence="5" id="KW-0812">Transmembrane</keyword>
<name>A0AAW0CKJ4_9AGAR</name>
<reference evidence="7 8" key="1">
    <citation type="submission" date="2024-01" db="EMBL/GenBank/DDBJ databases">
        <title>A draft genome for a cacao thread blight-causing isolate of Paramarasmius palmivorus.</title>
        <authorList>
            <person name="Baruah I.K."/>
            <person name="Bukari Y."/>
            <person name="Amoako-Attah I."/>
            <person name="Meinhardt L.W."/>
            <person name="Bailey B.A."/>
            <person name="Cohen S.P."/>
        </authorList>
    </citation>
    <scope>NUCLEOTIDE SEQUENCE [LARGE SCALE GENOMIC DNA]</scope>
    <source>
        <strain evidence="7 8">GH-12</strain>
    </source>
</reference>
<proteinExistence type="predicted"/>
<evidence type="ECO:0000259" key="6">
    <source>
        <dbReference type="PROSITE" id="PS50865"/>
    </source>
</evidence>
<dbReference type="PROSITE" id="PS50865">
    <property type="entry name" value="ZF_MYND_2"/>
    <property type="match status" value="1"/>
</dbReference>
<keyword evidence="8" id="KW-1185">Reference proteome</keyword>
<evidence type="ECO:0000313" key="7">
    <source>
        <dbReference type="EMBL" id="KAK7040091.1"/>
    </source>
</evidence>
<feature type="domain" description="MYND-type" evidence="6">
    <location>
        <begin position="707"/>
        <end position="750"/>
    </location>
</feature>
<evidence type="ECO:0000256" key="2">
    <source>
        <dbReference type="ARBA" id="ARBA00022771"/>
    </source>
</evidence>
<keyword evidence="5" id="KW-1133">Transmembrane helix</keyword>
<keyword evidence="5" id="KW-0472">Membrane</keyword>